<evidence type="ECO:0000313" key="9">
    <source>
        <dbReference type="Proteomes" id="UP000193986"/>
    </source>
</evidence>
<keyword evidence="5" id="KW-0539">Nucleus</keyword>
<evidence type="ECO:0000313" key="8">
    <source>
        <dbReference type="EMBL" id="ORY23798.1"/>
    </source>
</evidence>
<feature type="region of interest" description="Disordered" evidence="6">
    <location>
        <begin position="1"/>
        <end position="25"/>
    </location>
</feature>
<evidence type="ECO:0000256" key="4">
    <source>
        <dbReference type="ARBA" id="ARBA00023163"/>
    </source>
</evidence>
<reference evidence="8 9" key="1">
    <citation type="submission" date="2016-07" db="EMBL/GenBank/DDBJ databases">
        <title>Pervasive Adenine N6-methylation of Active Genes in Fungi.</title>
        <authorList>
            <consortium name="DOE Joint Genome Institute"/>
            <person name="Mondo S.J."/>
            <person name="Dannebaum R.O."/>
            <person name="Kuo R.C."/>
            <person name="Labutti K."/>
            <person name="Haridas S."/>
            <person name="Kuo A."/>
            <person name="Salamov A."/>
            <person name="Ahrendt S.R."/>
            <person name="Lipzen A."/>
            <person name="Sullivan W."/>
            <person name="Andreopoulos W.B."/>
            <person name="Clum A."/>
            <person name="Lindquist E."/>
            <person name="Daum C."/>
            <person name="Ramamoorthy G.K."/>
            <person name="Gryganskyi A."/>
            <person name="Culley D."/>
            <person name="Magnuson J.K."/>
            <person name="James T.Y."/>
            <person name="O'Malley M.A."/>
            <person name="Stajich J.E."/>
            <person name="Spatafora J.W."/>
            <person name="Visel A."/>
            <person name="Grigoriev I.V."/>
        </authorList>
    </citation>
    <scope>NUCLEOTIDE SEQUENCE [LARGE SCALE GENOMIC DNA]</scope>
    <source>
        <strain evidence="8 9">68-887.2</strain>
    </source>
</reference>
<evidence type="ECO:0000256" key="6">
    <source>
        <dbReference type="SAM" id="MobiDB-lite"/>
    </source>
</evidence>
<protein>
    <recommendedName>
        <fullName evidence="7">Zn(2)-C6 fungal-type domain-containing protein</fullName>
    </recommendedName>
</protein>
<accession>A0A1Y2AMK2</accession>
<keyword evidence="3" id="KW-0238">DNA-binding</keyword>
<sequence length="673" mass="75386">MSSEASSSRRRSQHTSRRSTPPYPSDYVQRVYRACRLCARAKARCGGVTAEGCSRCRNKGKPCSLTIGMAASLDNGQPEDDLPAMQSNGHEIHNDDRSETTSDSALFRHRRMSDQRHHQQQQQQHQVSNNFVEDRVRYLEERLAAMEREQQRSWTGTAATALPAPTEFLISSTGDGRSSGHIDPTLLSLTAASIPSLDNTHLNVSLGAEADTIPIKRRRFDARAVSRSLARGTVGLVFDETAITLLERDDYPDIQKRGLLSAGQVEMAFHTFKHIFSRLIPMLPFLDVTVSAPRHPFVILAILAHLPDHIPEDIDIDPIIDESILYALTGAVSGHVVLALFILSLAPVTRHSASHTPVTALRFISLAYSIGCDIGFDERARSLAETETIYPRENLETVLLWSAVVNRYSLLRLQFTRISTLPHQVSLDLKDRTSPLIQQCIDHLEIESQIVDTCRDLISSFSTIEVQHGRQWPEISTLQASWESCMQKLDDICKTRLDGSAPSILSLDIPSIMYGLTLRMTCLLVNPWPPLSLELIQESQNLLVMGFLRPYIIKPYLIHRRQSPTLPVPRHIMTNLLGCLATTQRVYIILHYVAPDKQLPINLEELAEAEADARSQKGIAGAAVREMWNQLHEGYPPSNEQDPQSHQAQNGELSVPDLDFLGLEGFEWFLQNV</sequence>
<dbReference type="AlphaFoldDB" id="A0A1Y2AMK2"/>
<dbReference type="SUPFAM" id="SSF57701">
    <property type="entry name" value="Zn2/Cys6 DNA-binding domain"/>
    <property type="match status" value="1"/>
</dbReference>
<evidence type="ECO:0000256" key="3">
    <source>
        <dbReference type="ARBA" id="ARBA00023125"/>
    </source>
</evidence>
<organism evidence="8 9">
    <name type="scientific">Naematelia encephala</name>
    <dbReference type="NCBI Taxonomy" id="71784"/>
    <lineage>
        <taxon>Eukaryota</taxon>
        <taxon>Fungi</taxon>
        <taxon>Dikarya</taxon>
        <taxon>Basidiomycota</taxon>
        <taxon>Agaricomycotina</taxon>
        <taxon>Tremellomycetes</taxon>
        <taxon>Tremellales</taxon>
        <taxon>Naemateliaceae</taxon>
        <taxon>Naematelia</taxon>
    </lineage>
</organism>
<dbReference type="InParanoid" id="A0A1Y2AMK2"/>
<dbReference type="GO" id="GO:0005634">
    <property type="term" value="C:nucleus"/>
    <property type="evidence" value="ECO:0007669"/>
    <property type="project" value="UniProtKB-SubCell"/>
</dbReference>
<feature type="domain" description="Zn(2)-C6 fungal-type" evidence="7">
    <location>
        <begin position="34"/>
        <end position="63"/>
    </location>
</feature>
<dbReference type="InterPro" id="IPR001138">
    <property type="entry name" value="Zn2Cys6_DnaBD"/>
</dbReference>
<dbReference type="Gene3D" id="4.10.240.10">
    <property type="entry name" value="Zn(2)-C6 fungal-type DNA-binding domain"/>
    <property type="match status" value="1"/>
</dbReference>
<gene>
    <name evidence="8" type="ORF">BCR39DRAFT_548503</name>
</gene>
<dbReference type="InterPro" id="IPR036864">
    <property type="entry name" value="Zn2-C6_fun-type_DNA-bd_sf"/>
</dbReference>
<proteinExistence type="predicted"/>
<dbReference type="Proteomes" id="UP000193986">
    <property type="component" value="Unassembled WGS sequence"/>
</dbReference>
<dbReference type="GO" id="GO:0000976">
    <property type="term" value="F:transcription cis-regulatory region binding"/>
    <property type="evidence" value="ECO:0007669"/>
    <property type="project" value="TreeGrafter"/>
</dbReference>
<feature type="compositionally biased region" description="Basic and acidic residues" evidence="6">
    <location>
        <begin position="90"/>
        <end position="100"/>
    </location>
</feature>
<dbReference type="OrthoDB" id="3364175at2759"/>
<dbReference type="GO" id="GO:0008270">
    <property type="term" value="F:zinc ion binding"/>
    <property type="evidence" value="ECO:0007669"/>
    <property type="project" value="InterPro"/>
</dbReference>
<keyword evidence="2" id="KW-0805">Transcription regulation</keyword>
<evidence type="ECO:0000256" key="1">
    <source>
        <dbReference type="ARBA" id="ARBA00004123"/>
    </source>
</evidence>
<evidence type="ECO:0000256" key="5">
    <source>
        <dbReference type="ARBA" id="ARBA00023242"/>
    </source>
</evidence>
<name>A0A1Y2AMK2_9TREE</name>
<comment type="subcellular location">
    <subcellularLocation>
        <location evidence="1">Nucleus</location>
    </subcellularLocation>
</comment>
<dbReference type="PROSITE" id="PS00463">
    <property type="entry name" value="ZN2_CY6_FUNGAL_1"/>
    <property type="match status" value="1"/>
</dbReference>
<comment type="caution">
    <text evidence="8">The sequence shown here is derived from an EMBL/GenBank/DDBJ whole genome shotgun (WGS) entry which is preliminary data.</text>
</comment>
<feature type="region of interest" description="Disordered" evidence="6">
    <location>
        <begin position="74"/>
        <end position="102"/>
    </location>
</feature>
<dbReference type="GO" id="GO:0000981">
    <property type="term" value="F:DNA-binding transcription factor activity, RNA polymerase II-specific"/>
    <property type="evidence" value="ECO:0007669"/>
    <property type="project" value="InterPro"/>
</dbReference>
<evidence type="ECO:0000259" key="7">
    <source>
        <dbReference type="PROSITE" id="PS00463"/>
    </source>
</evidence>
<dbReference type="PANTHER" id="PTHR31845">
    <property type="entry name" value="FINGER DOMAIN PROTEIN, PUTATIVE-RELATED"/>
    <property type="match status" value="1"/>
</dbReference>
<evidence type="ECO:0000256" key="2">
    <source>
        <dbReference type="ARBA" id="ARBA00023015"/>
    </source>
</evidence>
<keyword evidence="4" id="KW-0804">Transcription</keyword>
<keyword evidence="9" id="KW-1185">Reference proteome</keyword>
<dbReference type="EMBL" id="MCFC01000075">
    <property type="protein sequence ID" value="ORY23798.1"/>
    <property type="molecule type" value="Genomic_DNA"/>
</dbReference>
<dbReference type="PANTHER" id="PTHR31845:SF33">
    <property type="entry name" value="ZN(II)2CYS6 TRANSCRIPTION FACTOR (EUROFUNG)"/>
    <property type="match status" value="1"/>
</dbReference>
<feature type="compositionally biased region" description="Basic residues" evidence="6">
    <location>
        <begin position="8"/>
        <end position="17"/>
    </location>
</feature>
<dbReference type="InterPro" id="IPR051089">
    <property type="entry name" value="prtT"/>
</dbReference>